<reference evidence="12 13" key="1">
    <citation type="journal article" date="2015" name="Microbiology (Mosc.)">
        <title>Genomics of the Weissella cibaria species with an examination of its metabolic traits.</title>
        <authorList>
            <person name="Lynch K.M."/>
            <person name="Lucid A."/>
            <person name="Arendt E.K."/>
            <person name="Sleator R.D."/>
            <person name="Lucey B."/>
            <person name="Coffey A."/>
        </authorList>
    </citation>
    <scope>NUCLEOTIDE SEQUENCE [LARGE SCALE GENOMIC DNA]</scope>
    <source>
        <strain evidence="9 13">AB3b</strain>
        <strain evidence="8 12">MG1</strain>
    </source>
</reference>
<dbReference type="OrthoDB" id="371137at2"/>
<evidence type="ECO:0000313" key="10">
    <source>
        <dbReference type="EMBL" id="OSP90305.1"/>
    </source>
</evidence>
<dbReference type="Proteomes" id="UP000320012">
    <property type="component" value="Unassembled WGS sequence"/>
</dbReference>
<evidence type="ECO:0000313" key="13">
    <source>
        <dbReference type="Proteomes" id="UP000032289"/>
    </source>
</evidence>
<evidence type="ECO:0000256" key="6">
    <source>
        <dbReference type="RuleBase" id="RU366058"/>
    </source>
</evidence>
<dbReference type="GO" id="GO:0005886">
    <property type="term" value="C:plasma membrane"/>
    <property type="evidence" value="ECO:0007669"/>
    <property type="project" value="UniProtKB-SubCell"/>
</dbReference>
<keyword evidence="4 6" id="KW-1133">Transmembrane helix</keyword>
<dbReference type="EMBL" id="JWHU01000001">
    <property type="protein sequence ID" value="KIU22542.1"/>
    <property type="molecule type" value="Genomic_DNA"/>
</dbReference>
<feature type="domain" description="VTT" evidence="7">
    <location>
        <begin position="68"/>
        <end position="184"/>
    </location>
</feature>
<dbReference type="GeneID" id="66961317"/>
<dbReference type="EMBL" id="NDXJ01000002">
    <property type="protein sequence ID" value="OSP90305.1"/>
    <property type="molecule type" value="Genomic_DNA"/>
</dbReference>
<evidence type="ECO:0000256" key="2">
    <source>
        <dbReference type="ARBA" id="ARBA00022475"/>
    </source>
</evidence>
<feature type="transmembrane region" description="Helical" evidence="6">
    <location>
        <begin position="47"/>
        <end position="68"/>
    </location>
</feature>
<evidence type="ECO:0000313" key="9">
    <source>
        <dbReference type="EMBL" id="KIU25680.1"/>
    </source>
</evidence>
<comment type="caution">
    <text evidence="6">Lacks conserved residue(s) required for the propagation of feature annotation.</text>
</comment>
<dbReference type="EMBL" id="VNHC01000002">
    <property type="protein sequence ID" value="TVV28499.1"/>
    <property type="molecule type" value="Genomic_DNA"/>
</dbReference>
<evidence type="ECO:0000256" key="1">
    <source>
        <dbReference type="ARBA" id="ARBA00004651"/>
    </source>
</evidence>
<dbReference type="InterPro" id="IPR015414">
    <property type="entry name" value="TMEM64"/>
</dbReference>
<evidence type="ECO:0000313" key="8">
    <source>
        <dbReference type="EMBL" id="KIU22542.1"/>
    </source>
</evidence>
<keyword evidence="5 6" id="KW-0472">Membrane</keyword>
<dbReference type="EMBL" id="JWHT01000004">
    <property type="protein sequence ID" value="KIU25680.1"/>
    <property type="molecule type" value="Genomic_DNA"/>
</dbReference>
<keyword evidence="2 6" id="KW-1003">Cell membrane</keyword>
<dbReference type="STRING" id="137591.AO080_02125"/>
<sequence length="198" mass="22376">MKLYHVKLILKGVSILGILLTIWAVFKLYQMGAFSDSKVLIDLLKGYGIWAPLIFILIQIIQVVIPILPGGVSLAAGVVMFGPWWGFLYNYIGIVLGSLALFWLGRRFGHRIIDVFVSEQTLQKYMHKLDSKGWHITFALLIFSPIAPDDTLVLLTSLTKMTWREFTLIIVLGKPLSIFAYSLAMLYGADWLMRLIGN</sequence>
<dbReference type="PANTHER" id="PTHR12677">
    <property type="entry name" value="GOLGI APPARATUS MEMBRANE PROTEIN TVP38-RELATED"/>
    <property type="match status" value="1"/>
</dbReference>
<dbReference type="AlphaFoldDB" id="A0A0D1M0X7"/>
<dbReference type="PANTHER" id="PTHR12677:SF49">
    <property type="entry name" value="TVP38_TMEM64 FAMILY MEMBRANE PROTEIN"/>
    <property type="match status" value="1"/>
</dbReference>
<dbReference type="RefSeq" id="WP_010371146.1">
    <property type="nucleotide sequence ID" value="NZ_BJEF01000003.1"/>
</dbReference>
<evidence type="ECO:0000256" key="5">
    <source>
        <dbReference type="ARBA" id="ARBA00023136"/>
    </source>
</evidence>
<dbReference type="Proteomes" id="UP000032289">
    <property type="component" value="Unassembled WGS sequence"/>
</dbReference>
<dbReference type="KEGG" id="wcb:AO080_02125"/>
<comment type="similarity">
    <text evidence="6">Belongs to the TVP38/TMEM64 family.</text>
</comment>
<reference evidence="11 15" key="3">
    <citation type="submission" date="2019-07" db="EMBL/GenBank/DDBJ databases">
        <title>Genome sequence of Weissella cibaria GK1.</title>
        <authorList>
            <person name="Choi H.-J."/>
        </authorList>
    </citation>
    <scope>NUCLEOTIDE SEQUENCE [LARGE SCALE GENOMIC DNA]</scope>
    <source>
        <strain evidence="11 15">GK1</strain>
    </source>
</reference>
<proteinExistence type="inferred from homology"/>
<feature type="transmembrane region" description="Helical" evidence="6">
    <location>
        <begin position="88"/>
        <end position="105"/>
    </location>
</feature>
<evidence type="ECO:0000259" key="7">
    <source>
        <dbReference type="Pfam" id="PF09335"/>
    </source>
</evidence>
<keyword evidence="3 6" id="KW-0812">Transmembrane</keyword>
<comment type="caution">
    <text evidence="9">The sequence shown here is derived from an EMBL/GenBank/DDBJ whole genome shotgun (WGS) entry which is preliminary data.</text>
</comment>
<gene>
    <name evidence="9" type="primary">ydjZ</name>
    <name evidence="9" type="ORF">ab3b_00148</name>
    <name evidence="10" type="ORF">B9D04_00705</name>
    <name evidence="11" type="ORF">FO435_11730</name>
    <name evidence="8" type="ORF">QX99_00046</name>
</gene>
<comment type="subcellular location">
    <subcellularLocation>
        <location evidence="1 6">Cell membrane</location>
        <topology evidence="1 6">Multi-pass membrane protein</topology>
    </subcellularLocation>
</comment>
<dbReference type="InterPro" id="IPR032816">
    <property type="entry name" value="VTT_dom"/>
</dbReference>
<name>A0A0D1M0X7_9LACO</name>
<dbReference type="Proteomes" id="UP000193588">
    <property type="component" value="Unassembled WGS sequence"/>
</dbReference>
<dbReference type="Pfam" id="PF09335">
    <property type="entry name" value="VTT_dom"/>
    <property type="match status" value="1"/>
</dbReference>
<feature type="transmembrane region" description="Helical" evidence="6">
    <location>
        <begin position="168"/>
        <end position="189"/>
    </location>
</feature>
<dbReference type="eggNOG" id="COG0398">
    <property type="taxonomic scope" value="Bacteria"/>
</dbReference>
<reference evidence="10 14" key="2">
    <citation type="submission" date="2017-04" db="EMBL/GenBank/DDBJ databases">
        <title>The genome sequence of Weissella cibaria isolated from wild Drosophila.</title>
        <authorList>
            <person name="Ricks N.J."/>
            <person name="Carroll C."/>
            <person name="Walters A."/>
            <person name="Newell P.D."/>
            <person name="Chaston J.M."/>
        </authorList>
    </citation>
    <scope>NUCLEOTIDE SEQUENCE [LARGE SCALE GENOMIC DNA]</scope>
    <source>
        <strain evidence="10 14">DmW_103</strain>
    </source>
</reference>
<evidence type="ECO:0000313" key="12">
    <source>
        <dbReference type="Proteomes" id="UP000032287"/>
    </source>
</evidence>
<dbReference type="PATRIC" id="fig|137591.24.peg.150"/>
<organism evidence="9 13">
    <name type="scientific">Weissella cibaria</name>
    <dbReference type="NCBI Taxonomy" id="137591"/>
    <lineage>
        <taxon>Bacteria</taxon>
        <taxon>Bacillati</taxon>
        <taxon>Bacillota</taxon>
        <taxon>Bacilli</taxon>
        <taxon>Lactobacillales</taxon>
        <taxon>Lactobacillaceae</taxon>
        <taxon>Weissella</taxon>
    </lineage>
</organism>
<evidence type="ECO:0000256" key="4">
    <source>
        <dbReference type="ARBA" id="ARBA00022989"/>
    </source>
</evidence>
<feature type="transmembrane region" description="Helical" evidence="6">
    <location>
        <begin position="6"/>
        <end position="26"/>
    </location>
</feature>
<evidence type="ECO:0000256" key="3">
    <source>
        <dbReference type="ARBA" id="ARBA00022692"/>
    </source>
</evidence>
<dbReference type="Proteomes" id="UP000032287">
    <property type="component" value="Unassembled WGS sequence"/>
</dbReference>
<evidence type="ECO:0000313" key="14">
    <source>
        <dbReference type="Proteomes" id="UP000193588"/>
    </source>
</evidence>
<protein>
    <recommendedName>
        <fullName evidence="6">TVP38/TMEM64 family membrane protein</fullName>
    </recommendedName>
</protein>
<keyword evidence="12" id="KW-1185">Reference proteome</keyword>
<evidence type="ECO:0000313" key="15">
    <source>
        <dbReference type="Proteomes" id="UP000320012"/>
    </source>
</evidence>
<evidence type="ECO:0000313" key="11">
    <source>
        <dbReference type="EMBL" id="TVV28499.1"/>
    </source>
</evidence>
<accession>A0A0D1M0X7</accession>